<protein>
    <submittedName>
        <fullName evidence="1">Uncharacterized protein</fullName>
    </submittedName>
</protein>
<evidence type="ECO:0000313" key="1">
    <source>
        <dbReference type="EMBL" id="RHD06600.1"/>
    </source>
</evidence>
<proteinExistence type="predicted"/>
<dbReference type="Proteomes" id="UP000266391">
    <property type="component" value="Unassembled WGS sequence"/>
</dbReference>
<dbReference type="EMBL" id="QSIQ01000001">
    <property type="protein sequence ID" value="RHD06600.1"/>
    <property type="molecule type" value="Genomic_DNA"/>
</dbReference>
<evidence type="ECO:0000313" key="2">
    <source>
        <dbReference type="Proteomes" id="UP000266391"/>
    </source>
</evidence>
<comment type="caution">
    <text evidence="1">The sequence shown here is derived from an EMBL/GenBank/DDBJ whole genome shotgun (WGS) entry which is preliminary data.</text>
</comment>
<gene>
    <name evidence="1" type="ORF">DW813_01645</name>
</gene>
<accession>A0A396AK39</accession>
<name>A0A396AK39_9FIRM</name>
<sequence length="62" mass="6813">MGYAFLLGSFFEIDQHHSKAFNAIRCSKNHMTDSSGLPGFLQIIFCANDDGENGFILGNVSK</sequence>
<dbReference type="AlphaFoldDB" id="A0A396AK39"/>
<reference evidence="1 2" key="1">
    <citation type="submission" date="2018-08" db="EMBL/GenBank/DDBJ databases">
        <title>A genome reference for cultivated species of the human gut microbiota.</title>
        <authorList>
            <person name="Zou Y."/>
            <person name="Xue W."/>
            <person name="Luo G."/>
        </authorList>
    </citation>
    <scope>NUCLEOTIDE SEQUENCE [LARGE SCALE GENOMIC DNA]</scope>
    <source>
        <strain evidence="1 2">AM32-8LB</strain>
    </source>
</reference>
<organism evidence="1 2">
    <name type="scientific">Roseburia inulinivorans</name>
    <dbReference type="NCBI Taxonomy" id="360807"/>
    <lineage>
        <taxon>Bacteria</taxon>
        <taxon>Bacillati</taxon>
        <taxon>Bacillota</taxon>
        <taxon>Clostridia</taxon>
        <taxon>Lachnospirales</taxon>
        <taxon>Lachnospiraceae</taxon>
        <taxon>Roseburia</taxon>
    </lineage>
</organism>